<keyword evidence="5" id="KW-0032">Aminotransferase</keyword>
<evidence type="ECO:0000256" key="1">
    <source>
        <dbReference type="ARBA" id="ARBA00037999"/>
    </source>
</evidence>
<comment type="similarity">
    <text evidence="1 4">Belongs to the DegT/DnrJ/EryC1 family.</text>
</comment>
<organism evidence="5 6">
    <name type="scientific">Polystyrenella longa</name>
    <dbReference type="NCBI Taxonomy" id="2528007"/>
    <lineage>
        <taxon>Bacteria</taxon>
        <taxon>Pseudomonadati</taxon>
        <taxon>Planctomycetota</taxon>
        <taxon>Planctomycetia</taxon>
        <taxon>Planctomycetales</taxon>
        <taxon>Planctomycetaceae</taxon>
        <taxon>Polystyrenella</taxon>
    </lineage>
</organism>
<dbReference type="GO" id="GO:0030170">
    <property type="term" value="F:pyridoxal phosphate binding"/>
    <property type="evidence" value="ECO:0007669"/>
    <property type="project" value="TreeGrafter"/>
</dbReference>
<dbReference type="SUPFAM" id="SSF53383">
    <property type="entry name" value="PLP-dependent transferases"/>
    <property type="match status" value="1"/>
</dbReference>
<feature type="active site" description="Proton acceptor" evidence="2">
    <location>
        <position position="202"/>
    </location>
</feature>
<evidence type="ECO:0000256" key="2">
    <source>
        <dbReference type="PIRSR" id="PIRSR000390-1"/>
    </source>
</evidence>
<dbReference type="InterPro" id="IPR000653">
    <property type="entry name" value="DegT/StrS_aminotransferase"/>
</dbReference>
<evidence type="ECO:0000313" key="5">
    <source>
        <dbReference type="EMBL" id="QDU78393.1"/>
    </source>
</evidence>
<dbReference type="Gene3D" id="3.40.640.10">
    <property type="entry name" value="Type I PLP-dependent aspartate aminotransferase-like (Major domain)"/>
    <property type="match status" value="1"/>
</dbReference>
<feature type="modified residue" description="N6-(pyridoxal phosphate)lysine" evidence="3">
    <location>
        <position position="202"/>
    </location>
</feature>
<keyword evidence="6" id="KW-1185">Reference proteome</keyword>
<sequence length="416" mass="45644">MPASLSPASLAMNGGTPVRSTPFAPWPSFDQEMMDAVQTVLASGKVNYWTGQEGRTFEKEFANSVGAEYGVLVANGTLALELALKALEIQPGDEVITTCRTFVATASSVMMCGAKPIFADVDPISHNITAETIAKQITPRTKAIIAVHLAGWACDMDPILELAREHNLYVIEDCAQCHGATYKGKPLGTLGDIGAFSFCQDKIMTCGGEGGMVVTNNAEWHERAWGFKDHGKNWDAVYRRKHETVFKWLHEDMGTNWRMTEMQAAIGRVALQRLPDWIETRRKHAAILDAGFEQTPGLQVLKPGVDFGHSYYKYYALLKPNVLPEDWTRDQFVAALQAEGIPCGSGACPEIYFEKVFEKQDLKPAERLPVAAEIGQRSLMFMVHPTLSEADMQDIVAAVGKVMQAITSEAANQNAA</sequence>
<dbReference type="InterPro" id="IPR015421">
    <property type="entry name" value="PyrdxlP-dep_Trfase_major"/>
</dbReference>
<keyword evidence="3 4" id="KW-0663">Pyridoxal phosphate</keyword>
<evidence type="ECO:0000256" key="3">
    <source>
        <dbReference type="PIRSR" id="PIRSR000390-2"/>
    </source>
</evidence>
<dbReference type="AlphaFoldDB" id="A0A518CGP5"/>
<evidence type="ECO:0000256" key="4">
    <source>
        <dbReference type="RuleBase" id="RU004508"/>
    </source>
</evidence>
<dbReference type="GO" id="GO:0008483">
    <property type="term" value="F:transaminase activity"/>
    <property type="evidence" value="ECO:0007669"/>
    <property type="project" value="UniProtKB-KW"/>
</dbReference>
<dbReference type="Pfam" id="PF01041">
    <property type="entry name" value="DegT_DnrJ_EryC1"/>
    <property type="match status" value="1"/>
</dbReference>
<dbReference type="GO" id="GO:0000271">
    <property type="term" value="P:polysaccharide biosynthetic process"/>
    <property type="evidence" value="ECO:0007669"/>
    <property type="project" value="TreeGrafter"/>
</dbReference>
<accession>A0A518CGP5</accession>
<dbReference type="OrthoDB" id="9810913at2"/>
<proteinExistence type="inferred from homology"/>
<dbReference type="KEGG" id="plon:Pla110_00940"/>
<gene>
    <name evidence="5" type="primary">fdtB_1</name>
    <name evidence="5" type="ORF">Pla110_00940</name>
</gene>
<dbReference type="PANTHER" id="PTHR30244">
    <property type="entry name" value="TRANSAMINASE"/>
    <property type="match status" value="1"/>
</dbReference>
<dbReference type="EC" id="2.6.1.90" evidence="5"/>
<dbReference type="RefSeq" id="WP_144992101.1">
    <property type="nucleotide sequence ID" value="NZ_CP036281.1"/>
</dbReference>
<dbReference type="Gene3D" id="3.90.1150.10">
    <property type="entry name" value="Aspartate Aminotransferase, domain 1"/>
    <property type="match status" value="1"/>
</dbReference>
<dbReference type="InterPro" id="IPR015424">
    <property type="entry name" value="PyrdxlP-dep_Trfase"/>
</dbReference>
<dbReference type="CDD" id="cd00616">
    <property type="entry name" value="AHBA_syn"/>
    <property type="match status" value="1"/>
</dbReference>
<dbReference type="Proteomes" id="UP000317178">
    <property type="component" value="Chromosome"/>
</dbReference>
<dbReference type="EMBL" id="CP036281">
    <property type="protein sequence ID" value="QDU78393.1"/>
    <property type="molecule type" value="Genomic_DNA"/>
</dbReference>
<name>A0A518CGP5_9PLAN</name>
<dbReference type="PIRSF" id="PIRSF000390">
    <property type="entry name" value="PLP_StrS"/>
    <property type="match status" value="1"/>
</dbReference>
<dbReference type="PANTHER" id="PTHR30244:SF34">
    <property type="entry name" value="DTDP-4-AMINO-4,6-DIDEOXYGALACTOSE TRANSAMINASE"/>
    <property type="match status" value="1"/>
</dbReference>
<reference evidence="5 6" key="1">
    <citation type="submission" date="2019-02" db="EMBL/GenBank/DDBJ databases">
        <title>Deep-cultivation of Planctomycetes and their phenomic and genomic characterization uncovers novel biology.</title>
        <authorList>
            <person name="Wiegand S."/>
            <person name="Jogler M."/>
            <person name="Boedeker C."/>
            <person name="Pinto D."/>
            <person name="Vollmers J."/>
            <person name="Rivas-Marin E."/>
            <person name="Kohn T."/>
            <person name="Peeters S.H."/>
            <person name="Heuer A."/>
            <person name="Rast P."/>
            <person name="Oberbeckmann S."/>
            <person name="Bunk B."/>
            <person name="Jeske O."/>
            <person name="Meyerdierks A."/>
            <person name="Storesund J.E."/>
            <person name="Kallscheuer N."/>
            <person name="Luecker S."/>
            <person name="Lage O.M."/>
            <person name="Pohl T."/>
            <person name="Merkel B.J."/>
            <person name="Hornburger P."/>
            <person name="Mueller R.-W."/>
            <person name="Bruemmer F."/>
            <person name="Labrenz M."/>
            <person name="Spormann A.M."/>
            <person name="Op den Camp H."/>
            <person name="Overmann J."/>
            <person name="Amann R."/>
            <person name="Jetten M.S.M."/>
            <person name="Mascher T."/>
            <person name="Medema M.H."/>
            <person name="Devos D.P."/>
            <person name="Kaster A.-K."/>
            <person name="Ovreas L."/>
            <person name="Rohde M."/>
            <person name="Galperin M.Y."/>
            <person name="Jogler C."/>
        </authorList>
    </citation>
    <scope>NUCLEOTIDE SEQUENCE [LARGE SCALE GENOMIC DNA]</scope>
    <source>
        <strain evidence="5 6">Pla110</strain>
    </source>
</reference>
<dbReference type="InterPro" id="IPR015422">
    <property type="entry name" value="PyrdxlP-dep_Trfase_small"/>
</dbReference>
<keyword evidence="5" id="KW-0808">Transferase</keyword>
<protein>
    <submittedName>
        <fullName evidence="5">dTDP-3-amino-3,6-dideoxy-alpha-D-galactopyranose transaminase</fullName>
        <ecNumber evidence="5">2.6.1.90</ecNumber>
    </submittedName>
</protein>
<evidence type="ECO:0000313" key="6">
    <source>
        <dbReference type="Proteomes" id="UP000317178"/>
    </source>
</evidence>